<evidence type="ECO:0000313" key="1">
    <source>
        <dbReference type="EMBL" id="CAD8175611.1"/>
    </source>
</evidence>
<protein>
    <submittedName>
        <fullName evidence="1">Uncharacterized protein</fullName>
    </submittedName>
</protein>
<accession>A0A8S1VG36</accession>
<dbReference type="AlphaFoldDB" id="A0A8S1VG36"/>
<reference evidence="1" key="1">
    <citation type="submission" date="2021-01" db="EMBL/GenBank/DDBJ databases">
        <authorList>
            <consortium name="Genoscope - CEA"/>
            <person name="William W."/>
        </authorList>
    </citation>
    <scope>NUCLEOTIDE SEQUENCE</scope>
</reference>
<sequence length="110" mass="13025">MTTTLGPKLKFVMPPKKIVLNEEILEGNYDLELRQWSISKMERKVSFASSTLIFLRYSEEEITHFRQRLKTQLQCSIESIESSYLNPQLCSLGKVHRRKSCFKEYDDQFN</sequence>
<comment type="caution">
    <text evidence="1">The sequence shown here is derived from an EMBL/GenBank/DDBJ whole genome shotgun (WGS) entry which is preliminary data.</text>
</comment>
<dbReference type="EMBL" id="CAJJDO010000063">
    <property type="protein sequence ID" value="CAD8175611.1"/>
    <property type="molecule type" value="Genomic_DNA"/>
</dbReference>
<evidence type="ECO:0000313" key="2">
    <source>
        <dbReference type="Proteomes" id="UP000689195"/>
    </source>
</evidence>
<dbReference type="Proteomes" id="UP000689195">
    <property type="component" value="Unassembled WGS sequence"/>
</dbReference>
<gene>
    <name evidence="1" type="ORF">PPENT_87.1.T0630143</name>
</gene>
<keyword evidence="2" id="KW-1185">Reference proteome</keyword>
<proteinExistence type="predicted"/>
<dbReference type="OrthoDB" id="287636at2759"/>
<name>A0A8S1VG36_9CILI</name>
<organism evidence="1 2">
    <name type="scientific">Paramecium pentaurelia</name>
    <dbReference type="NCBI Taxonomy" id="43138"/>
    <lineage>
        <taxon>Eukaryota</taxon>
        <taxon>Sar</taxon>
        <taxon>Alveolata</taxon>
        <taxon>Ciliophora</taxon>
        <taxon>Intramacronucleata</taxon>
        <taxon>Oligohymenophorea</taxon>
        <taxon>Peniculida</taxon>
        <taxon>Parameciidae</taxon>
        <taxon>Paramecium</taxon>
    </lineage>
</organism>